<feature type="transmembrane region" description="Helical" evidence="5">
    <location>
        <begin position="12"/>
        <end position="32"/>
    </location>
</feature>
<evidence type="ECO:0000256" key="3">
    <source>
        <dbReference type="ARBA" id="ARBA00023237"/>
    </source>
</evidence>
<keyword evidence="5" id="KW-1133">Transmembrane helix</keyword>
<feature type="domain" description="OmpA-like" evidence="6">
    <location>
        <begin position="50"/>
        <end position="169"/>
    </location>
</feature>
<dbReference type="CDD" id="cd07185">
    <property type="entry name" value="OmpA_C-like"/>
    <property type="match status" value="1"/>
</dbReference>
<dbReference type="KEGG" id="fwa:DCMF_18855"/>
<protein>
    <recommendedName>
        <fullName evidence="6">OmpA-like domain-containing protein</fullName>
    </recommendedName>
</protein>
<dbReference type="Gene3D" id="3.30.1330.60">
    <property type="entry name" value="OmpA-like domain"/>
    <property type="match status" value="1"/>
</dbReference>
<dbReference type="EMBL" id="CP017634">
    <property type="protein sequence ID" value="ATW26535.1"/>
    <property type="molecule type" value="Genomic_DNA"/>
</dbReference>
<dbReference type="Proteomes" id="UP000323521">
    <property type="component" value="Chromosome"/>
</dbReference>
<dbReference type="InterPro" id="IPR036737">
    <property type="entry name" value="OmpA-like_sf"/>
</dbReference>
<dbReference type="PANTHER" id="PTHR30329">
    <property type="entry name" value="STATOR ELEMENT OF FLAGELLAR MOTOR COMPLEX"/>
    <property type="match status" value="1"/>
</dbReference>
<keyword evidence="8" id="KW-1185">Reference proteome</keyword>
<dbReference type="PANTHER" id="PTHR30329:SF21">
    <property type="entry name" value="LIPOPROTEIN YIAD-RELATED"/>
    <property type="match status" value="1"/>
</dbReference>
<organism evidence="7 8">
    <name type="scientific">Formimonas warabiya</name>
    <dbReference type="NCBI Taxonomy" id="1761012"/>
    <lineage>
        <taxon>Bacteria</taxon>
        <taxon>Bacillati</taxon>
        <taxon>Bacillota</taxon>
        <taxon>Clostridia</taxon>
        <taxon>Eubacteriales</taxon>
        <taxon>Peptococcaceae</taxon>
        <taxon>Candidatus Formimonas</taxon>
    </lineage>
</organism>
<evidence type="ECO:0000259" key="6">
    <source>
        <dbReference type="PROSITE" id="PS51123"/>
    </source>
</evidence>
<dbReference type="InterPro" id="IPR006664">
    <property type="entry name" value="OMP_bac"/>
</dbReference>
<dbReference type="InterPro" id="IPR006665">
    <property type="entry name" value="OmpA-like"/>
</dbReference>
<evidence type="ECO:0000256" key="5">
    <source>
        <dbReference type="SAM" id="Phobius"/>
    </source>
</evidence>
<keyword evidence="3" id="KW-0998">Cell outer membrane</keyword>
<name>A0A3G1KWF8_FORW1</name>
<dbReference type="AlphaFoldDB" id="A0A3G1KWF8"/>
<keyword evidence="2 4" id="KW-0472">Membrane</keyword>
<accession>A0A3G1KWF8</accession>
<dbReference type="SUPFAM" id="SSF103088">
    <property type="entry name" value="OmpA-like"/>
    <property type="match status" value="1"/>
</dbReference>
<evidence type="ECO:0000256" key="1">
    <source>
        <dbReference type="ARBA" id="ARBA00004442"/>
    </source>
</evidence>
<reference evidence="7 8" key="1">
    <citation type="submission" date="2016-10" db="EMBL/GenBank/DDBJ databases">
        <title>Complete Genome Sequence of Peptococcaceae strain DCMF.</title>
        <authorList>
            <person name="Edwards R.J."/>
            <person name="Holland S.I."/>
            <person name="Deshpande N.P."/>
            <person name="Wong Y.K."/>
            <person name="Ertan H."/>
            <person name="Manefield M."/>
            <person name="Russell T.L."/>
            <person name="Lee M.J."/>
        </authorList>
    </citation>
    <scope>NUCLEOTIDE SEQUENCE [LARGE SCALE GENOMIC DNA]</scope>
    <source>
        <strain evidence="7 8">DCMF</strain>
    </source>
</reference>
<keyword evidence="5" id="KW-0812">Transmembrane</keyword>
<dbReference type="InterPro" id="IPR050330">
    <property type="entry name" value="Bact_OuterMem_StrucFunc"/>
</dbReference>
<proteinExistence type="predicted"/>
<evidence type="ECO:0000256" key="4">
    <source>
        <dbReference type="PROSITE-ProRule" id="PRU00473"/>
    </source>
</evidence>
<dbReference type="PROSITE" id="PS51123">
    <property type="entry name" value="OMPA_2"/>
    <property type="match status" value="1"/>
</dbReference>
<evidence type="ECO:0000256" key="2">
    <source>
        <dbReference type="ARBA" id="ARBA00023136"/>
    </source>
</evidence>
<dbReference type="PRINTS" id="PR01021">
    <property type="entry name" value="OMPADOMAIN"/>
</dbReference>
<evidence type="ECO:0000313" key="7">
    <source>
        <dbReference type="EMBL" id="ATW26535.1"/>
    </source>
</evidence>
<gene>
    <name evidence="7" type="ORF">DCMF_18855</name>
</gene>
<sequence>MQYRLTARGKIVISVFFLVLLYGLFLSLPHTLSSPTPPDPPPSKEADFINRDYLHKAVLTIYFEPDQYELTEDSRRSLSIFINLVRIYNHFTISLKGHTATTTGQNSLTNMALSQKRAEAVKNYLLTHGITADRISLVASGNQEPAGSNKTPEGRALNRRVDIYLFQDLRPVGDH</sequence>
<dbReference type="PRINTS" id="PR01023">
    <property type="entry name" value="NAFLGMOTY"/>
</dbReference>
<comment type="subcellular location">
    <subcellularLocation>
        <location evidence="1">Cell outer membrane</location>
    </subcellularLocation>
</comment>
<dbReference type="GO" id="GO:0009279">
    <property type="term" value="C:cell outer membrane"/>
    <property type="evidence" value="ECO:0007669"/>
    <property type="project" value="UniProtKB-SubCell"/>
</dbReference>
<dbReference type="Pfam" id="PF00691">
    <property type="entry name" value="OmpA"/>
    <property type="match status" value="1"/>
</dbReference>
<evidence type="ECO:0000313" key="8">
    <source>
        <dbReference type="Proteomes" id="UP000323521"/>
    </source>
</evidence>